<organism evidence="3 4">
    <name type="scientific">Pseudonocardia zijingensis</name>
    <dbReference type="NCBI Taxonomy" id="153376"/>
    <lineage>
        <taxon>Bacteria</taxon>
        <taxon>Bacillati</taxon>
        <taxon>Actinomycetota</taxon>
        <taxon>Actinomycetes</taxon>
        <taxon>Pseudonocardiales</taxon>
        <taxon>Pseudonocardiaceae</taxon>
        <taxon>Pseudonocardia</taxon>
    </lineage>
</organism>
<dbReference type="Gene3D" id="1.10.260.40">
    <property type="entry name" value="lambda repressor-like DNA-binding domains"/>
    <property type="match status" value="1"/>
</dbReference>
<dbReference type="InterPro" id="IPR010982">
    <property type="entry name" value="Lambda_DNA-bd_dom_sf"/>
</dbReference>
<reference evidence="3 4" key="1">
    <citation type="journal article" date="2019" name="Int. J. Syst. Evol. Microbiol.">
        <title>The Global Catalogue of Microorganisms (GCM) 10K type strain sequencing project: providing services to taxonomists for standard genome sequencing and annotation.</title>
        <authorList>
            <consortium name="The Broad Institute Genomics Platform"/>
            <consortium name="The Broad Institute Genome Sequencing Center for Infectious Disease"/>
            <person name="Wu L."/>
            <person name="Ma J."/>
        </authorList>
    </citation>
    <scope>NUCLEOTIDE SEQUENCE [LARGE SCALE GENOMIC DNA]</scope>
    <source>
        <strain evidence="3 4">JCM 11117</strain>
    </source>
</reference>
<dbReference type="RefSeq" id="WP_343939283.1">
    <property type="nucleotide sequence ID" value="NZ_BAAAHP010000024.1"/>
</dbReference>
<evidence type="ECO:0000313" key="4">
    <source>
        <dbReference type="Proteomes" id="UP001499967"/>
    </source>
</evidence>
<dbReference type="SMART" id="SM00530">
    <property type="entry name" value="HTH_XRE"/>
    <property type="match status" value="1"/>
</dbReference>
<proteinExistence type="predicted"/>
<name>A0ABN1P9L8_9PSEU</name>
<dbReference type="PROSITE" id="PS50943">
    <property type="entry name" value="HTH_CROC1"/>
    <property type="match status" value="1"/>
</dbReference>
<dbReference type="InterPro" id="IPR013096">
    <property type="entry name" value="Cupin_2"/>
</dbReference>
<sequence>MQSPEDVATAVGRNVRALRQQRRMTIDALAAAAGVSRGTVIQIETARGNPSIATLTALAVALRVGVASLVEDATEPRVIVRRGSEAATLWSSAAGSSALFRIGTDPPDVVELWDWTLQPDDGFDGEAHPIGTQEVLSVLSGRLGLRVGTTEQALDTGDTVLFQAHVPHRYSGIGDEPVRFVMVVLQPGDAGLVPPTSIAEAELPGPS</sequence>
<dbReference type="SUPFAM" id="SSF51182">
    <property type="entry name" value="RmlC-like cupins"/>
    <property type="match status" value="1"/>
</dbReference>
<dbReference type="InterPro" id="IPR050807">
    <property type="entry name" value="TransReg_Diox_bact_type"/>
</dbReference>
<protein>
    <submittedName>
        <fullName evidence="3">XRE family transcriptional regulator</fullName>
    </submittedName>
</protein>
<dbReference type="SUPFAM" id="SSF47413">
    <property type="entry name" value="lambda repressor-like DNA-binding domains"/>
    <property type="match status" value="1"/>
</dbReference>
<dbReference type="Pfam" id="PF07883">
    <property type="entry name" value="Cupin_2"/>
    <property type="match status" value="1"/>
</dbReference>
<evidence type="ECO:0000313" key="3">
    <source>
        <dbReference type="EMBL" id="GAA0924827.1"/>
    </source>
</evidence>
<dbReference type="Gene3D" id="2.60.120.10">
    <property type="entry name" value="Jelly Rolls"/>
    <property type="match status" value="1"/>
</dbReference>
<comment type="caution">
    <text evidence="3">The sequence shown here is derived from an EMBL/GenBank/DDBJ whole genome shotgun (WGS) entry which is preliminary data.</text>
</comment>
<keyword evidence="4" id="KW-1185">Reference proteome</keyword>
<dbReference type="CDD" id="cd02209">
    <property type="entry name" value="cupin_XRE_C"/>
    <property type="match status" value="1"/>
</dbReference>
<evidence type="ECO:0000259" key="2">
    <source>
        <dbReference type="PROSITE" id="PS50943"/>
    </source>
</evidence>
<dbReference type="EMBL" id="BAAAHP010000024">
    <property type="protein sequence ID" value="GAA0924827.1"/>
    <property type="molecule type" value="Genomic_DNA"/>
</dbReference>
<feature type="domain" description="HTH cro/C1-type" evidence="2">
    <location>
        <begin position="15"/>
        <end position="69"/>
    </location>
</feature>
<accession>A0ABN1P9L8</accession>
<dbReference type="InterPro" id="IPR001387">
    <property type="entry name" value="Cro/C1-type_HTH"/>
</dbReference>
<dbReference type="CDD" id="cd00093">
    <property type="entry name" value="HTH_XRE"/>
    <property type="match status" value="1"/>
</dbReference>
<dbReference type="InterPro" id="IPR014710">
    <property type="entry name" value="RmlC-like_jellyroll"/>
</dbReference>
<keyword evidence="1" id="KW-0238">DNA-binding</keyword>
<dbReference type="PANTHER" id="PTHR46797:SF1">
    <property type="entry name" value="METHYLPHOSPHONATE SYNTHASE"/>
    <property type="match status" value="1"/>
</dbReference>
<gene>
    <name evidence="3" type="ORF">GCM10009559_09440</name>
</gene>
<dbReference type="Proteomes" id="UP001499967">
    <property type="component" value="Unassembled WGS sequence"/>
</dbReference>
<dbReference type="InterPro" id="IPR011051">
    <property type="entry name" value="RmlC_Cupin_sf"/>
</dbReference>
<dbReference type="Pfam" id="PF01381">
    <property type="entry name" value="HTH_3"/>
    <property type="match status" value="1"/>
</dbReference>
<evidence type="ECO:0000256" key="1">
    <source>
        <dbReference type="ARBA" id="ARBA00023125"/>
    </source>
</evidence>
<dbReference type="PANTHER" id="PTHR46797">
    <property type="entry name" value="HTH-TYPE TRANSCRIPTIONAL REGULATOR"/>
    <property type="match status" value="1"/>
</dbReference>